<evidence type="ECO:0000256" key="5">
    <source>
        <dbReference type="ARBA" id="ARBA00023186"/>
    </source>
</evidence>
<evidence type="ECO:0000256" key="4">
    <source>
        <dbReference type="ARBA" id="ARBA00022840"/>
    </source>
</evidence>
<evidence type="ECO:0000313" key="7">
    <source>
        <dbReference type="EMBL" id="SAY45733.1"/>
    </source>
</evidence>
<dbReference type="InterPro" id="IPR046898">
    <property type="entry name" value="RavA_LARA_dom"/>
</dbReference>
<sequence length="523" mass="59244">MVVYHRIIDQDWLTLGQCDNYMTPSSLLAERISRLSSALESGLYERQEAIRLCLLAALSGESVFLLGPPGIAKSLIARRLKFAFRNARSFEYLMTRFSTPEEVFGPLSIQALKDEGRYQRLTAGYLPEAEIVFLDEIWKAGPAILNTLLTAINERRFRNGNSEEPIPLRLLVTASNELPEADNSLEALYDRMLIRLWLDKVQDKQNFRSLLVNRQNESQNPVPAALSVSDEEFLQWQPQIDKVALPEACFELIFQLRQRLDALEQAPYVSDRRWKKALRLLQACAFFSGRDAIAPLDLMLLKDCLWHDLTSLKLLQQQIDQLLTESAYQQQSMLIQLQQIHTRWLQDQQQQSDRQAISLVKKGGMFSRKPQYAPATPFAGGTLTLLLQKPLQLHDIQVNHLSIESSVLDNWLQKGGDVRAKLNGIGFAQPIDLEVDDQLHLTVLDVSRQPSLLALSGKQATATPQALLDEMDALAQRLAEQRRAFSQHQPCLFTPAAGLAKIEASLLQVAEQVKQQLQQMRGQ</sequence>
<dbReference type="PANTHER" id="PTHR32204:SF0">
    <property type="entry name" value="ATPASE RAVA"/>
    <property type="match status" value="1"/>
</dbReference>
<dbReference type="GO" id="GO:0005524">
    <property type="term" value="F:ATP binding"/>
    <property type="evidence" value="ECO:0007669"/>
    <property type="project" value="UniProtKB-KW"/>
</dbReference>
<protein>
    <submittedName>
        <fullName evidence="7">ATPase RavA</fullName>
        <ecNumber evidence="7">3.6.3.-</ecNumber>
    </submittedName>
</protein>
<evidence type="ECO:0000256" key="1">
    <source>
        <dbReference type="ARBA" id="ARBA00022490"/>
    </source>
</evidence>
<evidence type="ECO:0000256" key="3">
    <source>
        <dbReference type="ARBA" id="ARBA00022801"/>
    </source>
</evidence>
<dbReference type="CDD" id="cd00009">
    <property type="entry name" value="AAA"/>
    <property type="match status" value="1"/>
</dbReference>
<keyword evidence="3 7" id="KW-0378">Hydrolase</keyword>
<dbReference type="SUPFAM" id="SSF52540">
    <property type="entry name" value="P-loop containing nucleoside triphosphate hydrolases"/>
    <property type="match status" value="1"/>
</dbReference>
<name>A0A1C3HL06_SERMA</name>
<keyword evidence="2" id="KW-0547">Nucleotide-binding</keyword>
<dbReference type="Gene3D" id="3.40.50.300">
    <property type="entry name" value="P-loop containing nucleotide triphosphate hydrolases"/>
    <property type="match status" value="1"/>
</dbReference>
<dbReference type="Pfam" id="PF17868">
    <property type="entry name" value="AAA_lid_8"/>
    <property type="match status" value="1"/>
</dbReference>
<dbReference type="InterPro" id="IPR045427">
    <property type="entry name" value="MoxR"/>
</dbReference>
<dbReference type="PANTHER" id="PTHR32204">
    <property type="entry name" value="ATPASE RAVA"/>
    <property type="match status" value="1"/>
</dbReference>
<accession>A0A1C3HL06</accession>
<gene>
    <name evidence="7" type="primary">ravA</name>
    <name evidence="7" type="ORF">PWN146_04473</name>
</gene>
<dbReference type="InterPro" id="IPR003593">
    <property type="entry name" value="AAA+_ATPase"/>
</dbReference>
<dbReference type="InterPro" id="IPR046932">
    <property type="entry name" value="RavA_LARA_sf"/>
</dbReference>
<dbReference type="NCBIfam" id="NF010054">
    <property type="entry name" value="PRK13531.1"/>
    <property type="match status" value="1"/>
</dbReference>
<dbReference type="Pfam" id="PF20265">
    <property type="entry name" value="LARA_dom"/>
    <property type="match status" value="1"/>
</dbReference>
<dbReference type="SMART" id="SM00382">
    <property type="entry name" value="AAA"/>
    <property type="match status" value="1"/>
</dbReference>
<keyword evidence="4" id="KW-0067">ATP-binding</keyword>
<dbReference type="EMBL" id="LT575490">
    <property type="protein sequence ID" value="SAY45733.1"/>
    <property type="molecule type" value="Genomic_DNA"/>
</dbReference>
<organism evidence="7">
    <name type="scientific">Serratia marcescens</name>
    <dbReference type="NCBI Taxonomy" id="615"/>
    <lineage>
        <taxon>Bacteria</taxon>
        <taxon>Pseudomonadati</taxon>
        <taxon>Pseudomonadota</taxon>
        <taxon>Gammaproteobacteria</taxon>
        <taxon>Enterobacterales</taxon>
        <taxon>Yersiniaceae</taxon>
        <taxon>Serratia</taxon>
    </lineage>
</organism>
<evidence type="ECO:0000256" key="2">
    <source>
        <dbReference type="ARBA" id="ARBA00022741"/>
    </source>
</evidence>
<dbReference type="Gene3D" id="2.40.128.430">
    <property type="match status" value="1"/>
</dbReference>
<proteinExistence type="predicted"/>
<dbReference type="Pfam" id="PF12592">
    <property type="entry name" value="ATPase_RavA_C"/>
    <property type="match status" value="1"/>
</dbReference>
<dbReference type="InterPro" id="IPR027417">
    <property type="entry name" value="P-loop_NTPase"/>
</dbReference>
<dbReference type="GO" id="GO:0016787">
    <property type="term" value="F:hydrolase activity"/>
    <property type="evidence" value="ECO:0007669"/>
    <property type="project" value="UniProtKB-KW"/>
</dbReference>
<keyword evidence="5" id="KW-0143">Chaperone</keyword>
<dbReference type="InterPro" id="IPR022547">
    <property type="entry name" value="ATPase_RavA_C"/>
</dbReference>
<dbReference type="Gene3D" id="1.20.58.1510">
    <property type="match status" value="1"/>
</dbReference>
<feature type="domain" description="AAA+ ATPase" evidence="6">
    <location>
        <begin position="59"/>
        <end position="208"/>
    </location>
</feature>
<dbReference type="Pfam" id="PF20030">
    <property type="entry name" value="bpMoxR"/>
    <property type="match status" value="1"/>
</dbReference>
<dbReference type="InterPro" id="IPR041538">
    <property type="entry name" value="RavA-like_AAA_lid"/>
</dbReference>
<dbReference type="AlphaFoldDB" id="A0A1C3HL06"/>
<dbReference type="EC" id="3.6.3.-" evidence="7"/>
<keyword evidence="1" id="KW-0963">Cytoplasm</keyword>
<reference evidence="7" key="1">
    <citation type="submission" date="2016-05" db="EMBL/GenBank/DDBJ databases">
        <authorList>
            <person name="Cock P.J.A."/>
            <person name="Cock P.J.A."/>
        </authorList>
    </citation>
    <scope>NUCLEOTIDE SEQUENCE</scope>
    <source>
        <strain evidence="7">PWN146_assembly</strain>
    </source>
</reference>
<evidence type="ECO:0000259" key="6">
    <source>
        <dbReference type="SMART" id="SM00382"/>
    </source>
</evidence>
<dbReference type="InterPro" id="IPR050513">
    <property type="entry name" value="RavA_ATPases"/>
</dbReference>